<dbReference type="OrthoDB" id="6627891at2759"/>
<dbReference type="EMBL" id="QKKF02012624">
    <property type="protein sequence ID" value="RZF43597.1"/>
    <property type="molecule type" value="Genomic_DNA"/>
</dbReference>
<keyword evidence="2" id="KW-1185">Reference proteome</keyword>
<sequence length="276" mass="32202">MDVFDRVKNHFDLRQNLNPTDVYSAFRVEHAAIEHTIYENMKYAAPCSSHRWAPTDQFYKFHIPATSIAMVTQRSASLRRAIRHFEYDQVTIYPTFQEDLVLNNEFKPISTMTHFTNLRKTVEALADARTDPLIWREYRETSSLPAAEWDDRHLLLNADDIMPANYTPDDLNNEIANYRDWLSAASEKIPKLFGGRDDNKQGSEAVLLSSETQNLKCREKNKEGRPVLGDVTHMWSQWELKEPSVFIWPDLDSRSGQIWLYTGLIWSDLGWPDLEF</sequence>
<comment type="caution">
    <text evidence="1">The sequence shown here is derived from an EMBL/GenBank/DDBJ whole genome shotgun (WGS) entry which is preliminary data.</text>
</comment>
<evidence type="ECO:0000313" key="2">
    <source>
        <dbReference type="Proteomes" id="UP000291343"/>
    </source>
</evidence>
<dbReference type="Proteomes" id="UP000291343">
    <property type="component" value="Unassembled WGS sequence"/>
</dbReference>
<protein>
    <submittedName>
        <fullName evidence="1">Uncharacterized protein</fullName>
    </submittedName>
</protein>
<name>A0A482XD27_LAOST</name>
<gene>
    <name evidence="1" type="ORF">LSTR_LSTR008110</name>
</gene>
<dbReference type="AlphaFoldDB" id="A0A482XD27"/>
<reference evidence="1 2" key="1">
    <citation type="journal article" date="2017" name="Gigascience">
        <title>Genome sequence of the small brown planthopper, Laodelphax striatellus.</title>
        <authorList>
            <person name="Zhu J."/>
            <person name="Jiang F."/>
            <person name="Wang X."/>
            <person name="Yang P."/>
            <person name="Bao Y."/>
            <person name="Zhao W."/>
            <person name="Wang W."/>
            <person name="Lu H."/>
            <person name="Wang Q."/>
            <person name="Cui N."/>
            <person name="Li J."/>
            <person name="Chen X."/>
            <person name="Luo L."/>
            <person name="Yu J."/>
            <person name="Kang L."/>
            <person name="Cui F."/>
        </authorList>
    </citation>
    <scope>NUCLEOTIDE SEQUENCE [LARGE SCALE GENOMIC DNA]</scope>
    <source>
        <strain evidence="1">Lst14</strain>
    </source>
</reference>
<accession>A0A482XD27</accession>
<evidence type="ECO:0000313" key="1">
    <source>
        <dbReference type="EMBL" id="RZF43597.1"/>
    </source>
</evidence>
<proteinExistence type="predicted"/>
<organism evidence="1 2">
    <name type="scientific">Laodelphax striatellus</name>
    <name type="common">Small brown planthopper</name>
    <name type="synonym">Delphax striatella</name>
    <dbReference type="NCBI Taxonomy" id="195883"/>
    <lineage>
        <taxon>Eukaryota</taxon>
        <taxon>Metazoa</taxon>
        <taxon>Ecdysozoa</taxon>
        <taxon>Arthropoda</taxon>
        <taxon>Hexapoda</taxon>
        <taxon>Insecta</taxon>
        <taxon>Pterygota</taxon>
        <taxon>Neoptera</taxon>
        <taxon>Paraneoptera</taxon>
        <taxon>Hemiptera</taxon>
        <taxon>Auchenorrhyncha</taxon>
        <taxon>Fulgoroidea</taxon>
        <taxon>Delphacidae</taxon>
        <taxon>Criomorphinae</taxon>
        <taxon>Laodelphax</taxon>
    </lineage>
</organism>
<dbReference type="InParanoid" id="A0A482XD27"/>